<accession>A0A1H2LMD5</accession>
<keyword evidence="5" id="KW-1185">Reference proteome</keyword>
<dbReference type="GO" id="GO:0070967">
    <property type="term" value="F:coenzyme F420 binding"/>
    <property type="evidence" value="ECO:0007669"/>
    <property type="project" value="TreeGrafter"/>
</dbReference>
<dbReference type="Pfam" id="PF04075">
    <property type="entry name" value="F420H2_quin_red"/>
    <property type="match status" value="1"/>
</dbReference>
<evidence type="ECO:0000256" key="2">
    <source>
        <dbReference type="ARBA" id="ARBA00049106"/>
    </source>
</evidence>
<evidence type="ECO:0000256" key="1">
    <source>
        <dbReference type="ARBA" id="ARBA00008710"/>
    </source>
</evidence>
<dbReference type="Proteomes" id="UP000182977">
    <property type="component" value="Chromosome I"/>
</dbReference>
<reference evidence="5" key="1">
    <citation type="submission" date="2016-10" db="EMBL/GenBank/DDBJ databases">
        <authorList>
            <person name="Varghese N."/>
            <person name="Submissions S."/>
        </authorList>
    </citation>
    <scope>NUCLEOTIDE SEQUENCE [LARGE SCALE GENOMIC DNA]</scope>
    <source>
        <strain evidence="5">DSM 45079</strain>
    </source>
</reference>
<dbReference type="GO" id="GO:0005886">
    <property type="term" value="C:plasma membrane"/>
    <property type="evidence" value="ECO:0007669"/>
    <property type="project" value="TreeGrafter"/>
</dbReference>
<feature type="region of interest" description="Disordered" evidence="3">
    <location>
        <begin position="1"/>
        <end position="26"/>
    </location>
</feature>
<name>A0A1H2LMD5_9ACTN</name>
<dbReference type="RefSeq" id="WP_046773046.1">
    <property type="nucleotide sequence ID" value="NZ_LBMC01000098.1"/>
</dbReference>
<comment type="similarity">
    <text evidence="1">Belongs to the F420H(2)-dependent quinone reductase family.</text>
</comment>
<dbReference type="Gene3D" id="2.30.110.10">
    <property type="entry name" value="Electron Transport, Fmn-binding Protein, Chain A"/>
    <property type="match status" value="1"/>
</dbReference>
<dbReference type="NCBIfam" id="TIGR00026">
    <property type="entry name" value="hi_GC_TIGR00026"/>
    <property type="match status" value="1"/>
</dbReference>
<dbReference type="EMBL" id="LT629791">
    <property type="protein sequence ID" value="SDU81992.1"/>
    <property type="molecule type" value="Genomic_DNA"/>
</dbReference>
<dbReference type="SUPFAM" id="SSF50475">
    <property type="entry name" value="FMN-binding split barrel"/>
    <property type="match status" value="1"/>
</dbReference>
<dbReference type="AlphaFoldDB" id="A0A1H2LMD5"/>
<dbReference type="STRING" id="419479.SAMN04488563_6381"/>
<dbReference type="GO" id="GO:0016491">
    <property type="term" value="F:oxidoreductase activity"/>
    <property type="evidence" value="ECO:0007669"/>
    <property type="project" value="InterPro"/>
</dbReference>
<evidence type="ECO:0000313" key="5">
    <source>
        <dbReference type="Proteomes" id="UP000182977"/>
    </source>
</evidence>
<dbReference type="PANTHER" id="PTHR39428:SF3">
    <property type="entry name" value="DEAZAFLAVIN-DEPENDENT NITROREDUCTASE"/>
    <property type="match status" value="1"/>
</dbReference>
<dbReference type="PANTHER" id="PTHR39428">
    <property type="entry name" value="F420H(2)-DEPENDENT QUINONE REDUCTASE RV1261C"/>
    <property type="match status" value="1"/>
</dbReference>
<gene>
    <name evidence="4" type="ORF">SAMN04488563_6381</name>
</gene>
<evidence type="ECO:0000256" key="3">
    <source>
        <dbReference type="SAM" id="MobiDB-lite"/>
    </source>
</evidence>
<proteinExistence type="inferred from homology"/>
<comment type="catalytic activity">
    <reaction evidence="2">
        <text>oxidized coenzyme F420-(gamma-L-Glu)(n) + a quinol + H(+) = reduced coenzyme F420-(gamma-L-Glu)(n) + a quinone</text>
        <dbReference type="Rhea" id="RHEA:39663"/>
        <dbReference type="Rhea" id="RHEA-COMP:12939"/>
        <dbReference type="Rhea" id="RHEA-COMP:14378"/>
        <dbReference type="ChEBI" id="CHEBI:15378"/>
        <dbReference type="ChEBI" id="CHEBI:24646"/>
        <dbReference type="ChEBI" id="CHEBI:132124"/>
        <dbReference type="ChEBI" id="CHEBI:133980"/>
        <dbReference type="ChEBI" id="CHEBI:139511"/>
    </reaction>
</comment>
<dbReference type="OrthoDB" id="8225825at2"/>
<evidence type="ECO:0000313" key="4">
    <source>
        <dbReference type="EMBL" id="SDU81992.1"/>
    </source>
</evidence>
<dbReference type="InterPro" id="IPR012349">
    <property type="entry name" value="Split_barrel_FMN-bd"/>
</dbReference>
<sequence length="146" mass="16357">MPLSGEYVPSTRSRSRKQTELYEESGGTVAETLRGQPVIIVTSVGAKTGKLRKTPLMRVEHDGEYAVVASDGGQPAHPVWYHNLVANPHVELQDGDQKHDYLAREATGDERALWWARALEVWPDYAGYQTRTSRVIPVFVLTRLVD</sequence>
<organism evidence="4 5">
    <name type="scientific">Jiangella alkaliphila</name>
    <dbReference type="NCBI Taxonomy" id="419479"/>
    <lineage>
        <taxon>Bacteria</taxon>
        <taxon>Bacillati</taxon>
        <taxon>Actinomycetota</taxon>
        <taxon>Actinomycetes</taxon>
        <taxon>Jiangellales</taxon>
        <taxon>Jiangellaceae</taxon>
        <taxon>Jiangella</taxon>
    </lineage>
</organism>
<dbReference type="InterPro" id="IPR004378">
    <property type="entry name" value="F420H2_quin_Rdtase"/>
</dbReference>
<protein>
    <submittedName>
        <fullName evidence="4">Deazaflavin-dependent oxidoreductase, nitroreductase family</fullName>
    </submittedName>
</protein>